<organism evidence="2 3">
    <name type="scientific">Streptomyces alboflavus</name>
    <dbReference type="NCBI Taxonomy" id="67267"/>
    <lineage>
        <taxon>Bacteria</taxon>
        <taxon>Bacillati</taxon>
        <taxon>Actinomycetota</taxon>
        <taxon>Actinomycetes</taxon>
        <taxon>Kitasatosporales</taxon>
        <taxon>Streptomycetaceae</taxon>
        <taxon>Streptomyces</taxon>
    </lineage>
</organism>
<dbReference type="AlphaFoldDB" id="A0A1Z1WR11"/>
<accession>A0A1Z1WR11</accession>
<proteinExistence type="predicted"/>
<reference evidence="2 3" key="1">
    <citation type="submission" date="2017-05" db="EMBL/GenBank/DDBJ databases">
        <title>Streptomyces alboflavus Genome sequencing and assembly.</title>
        <authorList>
            <person name="Wang Y."/>
            <person name="Du B."/>
            <person name="Ding Y."/>
            <person name="Liu H."/>
            <person name="Hou Q."/>
            <person name="Liu K."/>
            <person name="Wang C."/>
            <person name="Yao L."/>
        </authorList>
    </citation>
    <scope>NUCLEOTIDE SEQUENCE [LARGE SCALE GENOMIC DNA]</scope>
    <source>
        <strain evidence="2 3">MDJK44</strain>
    </source>
</reference>
<feature type="transmembrane region" description="Helical" evidence="1">
    <location>
        <begin position="242"/>
        <end position="267"/>
    </location>
</feature>
<evidence type="ECO:0000256" key="1">
    <source>
        <dbReference type="SAM" id="Phobius"/>
    </source>
</evidence>
<keyword evidence="1" id="KW-1133">Transmembrane helix</keyword>
<feature type="transmembrane region" description="Helical" evidence="1">
    <location>
        <begin position="191"/>
        <end position="211"/>
    </location>
</feature>
<dbReference type="Proteomes" id="UP000195880">
    <property type="component" value="Chromosome"/>
</dbReference>
<keyword evidence="1" id="KW-0472">Membrane</keyword>
<dbReference type="EMBL" id="CP021748">
    <property type="protein sequence ID" value="ARX88891.1"/>
    <property type="molecule type" value="Genomic_DNA"/>
</dbReference>
<sequence>MLRSMFVAPDPGRLRLRFATRAVLGISLAVTLCALVGHTLVAAIIAGLAALLALFTVTTTRRCAARPSPPRCCPPWASPSSPSPLSCTTTPCCATSRSWPSWAPGCTRADGAARPLARRLRVHDFFAAQFLHTELPQLPLLYEAIAIALLASSTVRFGLWCYERTAAGPPRCRPSPPPGPRARHHPPAVQATLGGGVALVIGHALSGTLVLGHRRHLVDLREHGVAGRDAVVRGFRRVLGTLIGIAVGVVVVLPLHGALVPTAVIVARRVFGSSTRPLSRTPG</sequence>
<feature type="transmembrane region" description="Helical" evidence="1">
    <location>
        <begin position="21"/>
        <end position="54"/>
    </location>
</feature>
<dbReference type="KEGG" id="salf:SMD44_08378"/>
<keyword evidence="1" id="KW-0812">Transmembrane</keyword>
<gene>
    <name evidence="2" type="ORF">SMD44_08378</name>
</gene>
<evidence type="ECO:0000313" key="3">
    <source>
        <dbReference type="Proteomes" id="UP000195880"/>
    </source>
</evidence>
<evidence type="ECO:0000313" key="2">
    <source>
        <dbReference type="EMBL" id="ARX88891.1"/>
    </source>
</evidence>
<feature type="transmembrane region" description="Helical" evidence="1">
    <location>
        <begin position="140"/>
        <end position="162"/>
    </location>
</feature>
<keyword evidence="3" id="KW-1185">Reference proteome</keyword>
<name>A0A1Z1WR11_9ACTN</name>
<protein>
    <submittedName>
        <fullName evidence="2">Membrane protein</fullName>
    </submittedName>
</protein>